<dbReference type="GO" id="GO:0010345">
    <property type="term" value="P:suberin biosynthetic process"/>
    <property type="evidence" value="ECO:0007669"/>
    <property type="project" value="TreeGrafter"/>
</dbReference>
<dbReference type="GO" id="GO:0080019">
    <property type="term" value="F:alcohol-forming very long-chain fatty acyl-CoA reductase activity"/>
    <property type="evidence" value="ECO:0007669"/>
    <property type="project" value="InterPro"/>
</dbReference>
<evidence type="ECO:0000313" key="3">
    <source>
        <dbReference type="Proteomes" id="UP001163823"/>
    </source>
</evidence>
<dbReference type="Pfam" id="PF03015">
    <property type="entry name" value="Sterile"/>
    <property type="match status" value="1"/>
</dbReference>
<accession>A0AAD7PA70</accession>
<organism evidence="2 3">
    <name type="scientific">Quillaja saponaria</name>
    <name type="common">Soap bark tree</name>
    <dbReference type="NCBI Taxonomy" id="32244"/>
    <lineage>
        <taxon>Eukaryota</taxon>
        <taxon>Viridiplantae</taxon>
        <taxon>Streptophyta</taxon>
        <taxon>Embryophyta</taxon>
        <taxon>Tracheophyta</taxon>
        <taxon>Spermatophyta</taxon>
        <taxon>Magnoliopsida</taxon>
        <taxon>eudicotyledons</taxon>
        <taxon>Gunneridae</taxon>
        <taxon>Pentapetalae</taxon>
        <taxon>rosids</taxon>
        <taxon>fabids</taxon>
        <taxon>Fabales</taxon>
        <taxon>Quillajaceae</taxon>
        <taxon>Quillaja</taxon>
    </lineage>
</organism>
<dbReference type="KEGG" id="qsa:O6P43_028507"/>
<feature type="domain" description="Fatty acyl-CoA reductase C-terminal" evidence="1">
    <location>
        <begin position="82"/>
        <end position="182"/>
    </location>
</feature>
<dbReference type="InterPro" id="IPR033640">
    <property type="entry name" value="FAR_C"/>
</dbReference>
<sequence>MVVNSMIVAMLAHSNQFSTNFIYNVASSSRNPFRISDLQYLCYHYFTKKPWINKFGKTIIVSKKIKMLTSMAKFQRYMMIRYVLPLKGLSLASRILGQHYKNVYNDNKRKIKTVFRIVELYKPYVLFKGIFNDSNMENLEKKYSKLGLDDDDEEFNFDPKSIDWPDYMMNEHIPGLIKYALK</sequence>
<protein>
    <submittedName>
        <fullName evidence="2">Fatty acyl-CoA reductase</fullName>
    </submittedName>
</protein>
<dbReference type="GO" id="GO:0035336">
    <property type="term" value="P:long-chain fatty-acyl-CoA metabolic process"/>
    <property type="evidence" value="ECO:0007669"/>
    <property type="project" value="TreeGrafter"/>
</dbReference>
<keyword evidence="3" id="KW-1185">Reference proteome</keyword>
<reference evidence="2" key="1">
    <citation type="journal article" date="2023" name="Science">
        <title>Elucidation of the pathway for biosynthesis of saponin adjuvants from the soapbark tree.</title>
        <authorList>
            <person name="Reed J."/>
            <person name="Orme A."/>
            <person name="El-Demerdash A."/>
            <person name="Owen C."/>
            <person name="Martin L.B.B."/>
            <person name="Misra R.C."/>
            <person name="Kikuchi S."/>
            <person name="Rejzek M."/>
            <person name="Martin A.C."/>
            <person name="Harkess A."/>
            <person name="Leebens-Mack J."/>
            <person name="Louveau T."/>
            <person name="Stephenson M.J."/>
            <person name="Osbourn A."/>
        </authorList>
    </citation>
    <scope>NUCLEOTIDE SEQUENCE</scope>
    <source>
        <strain evidence="2">S10</strain>
    </source>
</reference>
<dbReference type="PANTHER" id="PTHR11011:SF84">
    <property type="entry name" value="ACYL-COA REDUCTASE-LIKE PROTEIN, PUTATIVE-RELATED"/>
    <property type="match status" value="1"/>
</dbReference>
<evidence type="ECO:0000313" key="2">
    <source>
        <dbReference type="EMBL" id="KAJ7947966.1"/>
    </source>
</evidence>
<dbReference type="EMBL" id="JARAOO010000012">
    <property type="protein sequence ID" value="KAJ7947966.1"/>
    <property type="molecule type" value="Genomic_DNA"/>
</dbReference>
<gene>
    <name evidence="2" type="ORF">O6P43_028507</name>
</gene>
<name>A0AAD7PA70_QUISA</name>
<evidence type="ECO:0000259" key="1">
    <source>
        <dbReference type="Pfam" id="PF03015"/>
    </source>
</evidence>
<comment type="caution">
    <text evidence="2">The sequence shown here is derived from an EMBL/GenBank/DDBJ whole genome shotgun (WGS) entry which is preliminary data.</text>
</comment>
<dbReference type="Proteomes" id="UP001163823">
    <property type="component" value="Chromosome 12"/>
</dbReference>
<dbReference type="PANTHER" id="PTHR11011">
    <property type="entry name" value="MALE STERILITY PROTEIN 2-RELATED"/>
    <property type="match status" value="1"/>
</dbReference>
<dbReference type="InterPro" id="IPR026055">
    <property type="entry name" value="FAR"/>
</dbReference>
<proteinExistence type="predicted"/>
<dbReference type="AlphaFoldDB" id="A0AAD7PA70"/>